<organism evidence="2 3">
    <name type="scientific">Hymenobacter luteus</name>
    <dbReference type="NCBI Taxonomy" id="1411122"/>
    <lineage>
        <taxon>Bacteria</taxon>
        <taxon>Pseudomonadati</taxon>
        <taxon>Bacteroidota</taxon>
        <taxon>Cytophagia</taxon>
        <taxon>Cytophagales</taxon>
        <taxon>Hymenobacteraceae</taxon>
        <taxon>Hymenobacter</taxon>
    </lineage>
</organism>
<dbReference type="SMART" id="SM00091">
    <property type="entry name" value="PAS"/>
    <property type="match status" value="3"/>
</dbReference>
<dbReference type="AlphaFoldDB" id="A0A7W9T332"/>
<dbReference type="Proteomes" id="UP000532746">
    <property type="component" value="Unassembled WGS sequence"/>
</dbReference>
<dbReference type="InterPro" id="IPR035965">
    <property type="entry name" value="PAS-like_dom_sf"/>
</dbReference>
<evidence type="ECO:0000313" key="2">
    <source>
        <dbReference type="EMBL" id="MBB6060677.1"/>
    </source>
</evidence>
<dbReference type="PANTHER" id="PTHR44757:SF2">
    <property type="entry name" value="BIOFILM ARCHITECTURE MAINTENANCE PROTEIN MBAA"/>
    <property type="match status" value="1"/>
</dbReference>
<evidence type="ECO:0000313" key="3">
    <source>
        <dbReference type="Proteomes" id="UP000532746"/>
    </source>
</evidence>
<dbReference type="Pfam" id="PF00989">
    <property type="entry name" value="PAS"/>
    <property type="match status" value="2"/>
</dbReference>
<dbReference type="Pfam" id="PF13426">
    <property type="entry name" value="PAS_9"/>
    <property type="match status" value="1"/>
</dbReference>
<dbReference type="RefSeq" id="WP_183404736.1">
    <property type="nucleotide sequence ID" value="NZ_JACHGG010000005.1"/>
</dbReference>
<dbReference type="EMBL" id="JACHGG010000005">
    <property type="protein sequence ID" value="MBB6060677.1"/>
    <property type="molecule type" value="Genomic_DNA"/>
</dbReference>
<dbReference type="PANTHER" id="PTHR44757">
    <property type="entry name" value="DIGUANYLATE CYCLASE DGCP"/>
    <property type="match status" value="1"/>
</dbReference>
<name>A0A7W9T332_9BACT</name>
<dbReference type="Gene3D" id="3.30.450.20">
    <property type="entry name" value="PAS domain"/>
    <property type="match status" value="3"/>
</dbReference>
<keyword evidence="3" id="KW-1185">Reference proteome</keyword>
<evidence type="ECO:0000259" key="1">
    <source>
        <dbReference type="PROSITE" id="PS50112"/>
    </source>
</evidence>
<dbReference type="GO" id="GO:0006355">
    <property type="term" value="P:regulation of DNA-templated transcription"/>
    <property type="evidence" value="ECO:0007669"/>
    <property type="project" value="InterPro"/>
</dbReference>
<dbReference type="InterPro" id="IPR000014">
    <property type="entry name" value="PAS"/>
</dbReference>
<feature type="domain" description="PAS" evidence="1">
    <location>
        <begin position="296"/>
        <end position="369"/>
    </location>
</feature>
<protein>
    <submittedName>
        <fullName evidence="2">PAS domain S-box-containing protein</fullName>
    </submittedName>
</protein>
<sequence>MLRPTLPTSASPPPALPDLGVYAELQERYEQLQRAYATAEASLAYYQSLHEHAPIAYCTLSPDGAVVHLNQQAERLLERSTEQLRGIVFATLVDPLQRWDFLHSLKQIMTSLLPQTGEVVLRTGYGRTLTVQLEGTTTVTPAGERHYLLALLDITESRQVAEVLAASEQKFRRLFEQSTDAVALMQNEQFIDCNAAVLALLGATDKQQVLGHYPWDLAPYEQRPGVRSSSYFRESVAEALQSGSKRCEGILCRLSGEFMWVEAVLTPVKTDGELLLHVLWRNITAQKQEQHRRQEYEEQLQLALEATGTGVWAWDVATNQVHCNAQARRYFGWPAEETTSVPLDLLQAALSPADGTLLQEALDHACQPGAMLTCTVRVLGPDGSAHPLVLRGIRVSNEFGHQQRIQGIVYPPRADAG</sequence>
<comment type="caution">
    <text evidence="2">The sequence shown here is derived from an EMBL/GenBank/DDBJ whole genome shotgun (WGS) entry which is preliminary data.</text>
</comment>
<proteinExistence type="predicted"/>
<dbReference type="CDD" id="cd00130">
    <property type="entry name" value="PAS"/>
    <property type="match status" value="2"/>
</dbReference>
<dbReference type="SMART" id="SM00086">
    <property type="entry name" value="PAC"/>
    <property type="match status" value="3"/>
</dbReference>
<dbReference type="InterPro" id="IPR052155">
    <property type="entry name" value="Biofilm_reg_signaling"/>
</dbReference>
<dbReference type="PROSITE" id="PS50112">
    <property type="entry name" value="PAS"/>
    <property type="match status" value="1"/>
</dbReference>
<accession>A0A7W9T332</accession>
<dbReference type="SUPFAM" id="SSF55785">
    <property type="entry name" value="PYP-like sensor domain (PAS domain)"/>
    <property type="match status" value="3"/>
</dbReference>
<dbReference type="InterPro" id="IPR001610">
    <property type="entry name" value="PAC"/>
</dbReference>
<gene>
    <name evidence="2" type="ORF">HNQ93_003551</name>
</gene>
<dbReference type="InterPro" id="IPR013767">
    <property type="entry name" value="PAS_fold"/>
</dbReference>
<reference evidence="2 3" key="1">
    <citation type="submission" date="2020-08" db="EMBL/GenBank/DDBJ databases">
        <title>Genomic Encyclopedia of Type Strains, Phase IV (KMG-IV): sequencing the most valuable type-strain genomes for metagenomic binning, comparative biology and taxonomic classification.</title>
        <authorList>
            <person name="Goeker M."/>
        </authorList>
    </citation>
    <scope>NUCLEOTIDE SEQUENCE [LARGE SCALE GENOMIC DNA]</scope>
    <source>
        <strain evidence="2 3">DSM 26718</strain>
    </source>
</reference>
<dbReference type="NCBIfam" id="TIGR00229">
    <property type="entry name" value="sensory_box"/>
    <property type="match status" value="2"/>
</dbReference>